<dbReference type="PANTHER" id="PTHR33713">
    <property type="entry name" value="ANTITOXIN YAFN-RELATED"/>
    <property type="match status" value="1"/>
</dbReference>
<evidence type="ECO:0000313" key="5">
    <source>
        <dbReference type="Proteomes" id="UP000295060"/>
    </source>
</evidence>
<dbReference type="InterPro" id="IPR036165">
    <property type="entry name" value="YefM-like_sf"/>
</dbReference>
<dbReference type="NCBIfam" id="TIGR01552">
    <property type="entry name" value="phd_fam"/>
    <property type="match status" value="1"/>
</dbReference>
<proteinExistence type="inferred from homology"/>
<gene>
    <name evidence="4" type="ORF">EV137_3548</name>
</gene>
<sequence length="104" mass="11253">MYVILYIVKTMSFTETRANLAAALDAVENDAEELVITRAGHEPVVVVTLAEYESLKETDYLMRSPANARRLREAIEQDRAGDGKVRELADPDAAGDRGTAGGAA</sequence>
<dbReference type="EMBL" id="SODU01000002">
    <property type="protein sequence ID" value="TDW89748.1"/>
    <property type="molecule type" value="Genomic_DNA"/>
</dbReference>
<accession>A0ABY2FEE8</accession>
<protein>
    <recommendedName>
        <fullName evidence="2">Antitoxin</fullName>
    </recommendedName>
</protein>
<name>A0ABY2FEE8_9ACTN</name>
<keyword evidence="5" id="KW-1185">Reference proteome</keyword>
<comment type="similarity">
    <text evidence="1 2">Belongs to the phD/YefM antitoxin family.</text>
</comment>
<comment type="caution">
    <text evidence="4">The sequence shown here is derived from an EMBL/GenBank/DDBJ whole genome shotgun (WGS) entry which is preliminary data.</text>
</comment>
<evidence type="ECO:0000256" key="2">
    <source>
        <dbReference type="RuleBase" id="RU362080"/>
    </source>
</evidence>
<dbReference type="InterPro" id="IPR051405">
    <property type="entry name" value="phD/YefM_antitoxin"/>
</dbReference>
<comment type="function">
    <text evidence="2">Antitoxin component of a type II toxin-antitoxin (TA) system.</text>
</comment>
<organism evidence="4 5">
    <name type="scientific">Kribbella pratensis</name>
    <dbReference type="NCBI Taxonomy" id="2512112"/>
    <lineage>
        <taxon>Bacteria</taxon>
        <taxon>Bacillati</taxon>
        <taxon>Actinomycetota</taxon>
        <taxon>Actinomycetes</taxon>
        <taxon>Propionibacteriales</taxon>
        <taxon>Kribbellaceae</taxon>
        <taxon>Kribbella</taxon>
    </lineage>
</organism>
<feature type="compositionally biased region" description="Basic and acidic residues" evidence="3">
    <location>
        <begin position="75"/>
        <end position="89"/>
    </location>
</feature>
<dbReference type="Gene3D" id="3.40.1620.10">
    <property type="entry name" value="YefM-like domain"/>
    <property type="match status" value="1"/>
</dbReference>
<evidence type="ECO:0000256" key="1">
    <source>
        <dbReference type="ARBA" id="ARBA00009981"/>
    </source>
</evidence>
<dbReference type="InterPro" id="IPR006442">
    <property type="entry name" value="Antitoxin_Phd/YefM"/>
</dbReference>
<dbReference type="SUPFAM" id="SSF143120">
    <property type="entry name" value="YefM-like"/>
    <property type="match status" value="1"/>
</dbReference>
<reference evidence="4 5" key="1">
    <citation type="submission" date="2019-03" db="EMBL/GenBank/DDBJ databases">
        <title>Genomic Encyclopedia of Type Strains, Phase III (KMG-III): the genomes of soil and plant-associated and newly described type strains.</title>
        <authorList>
            <person name="Whitman W."/>
        </authorList>
    </citation>
    <scope>NUCLEOTIDE SEQUENCE [LARGE SCALE GENOMIC DNA]</scope>
    <source>
        <strain evidence="4 5">VKMAc-2574</strain>
    </source>
</reference>
<evidence type="ECO:0000256" key="3">
    <source>
        <dbReference type="SAM" id="MobiDB-lite"/>
    </source>
</evidence>
<dbReference type="Pfam" id="PF02604">
    <property type="entry name" value="PhdYeFM_antitox"/>
    <property type="match status" value="1"/>
</dbReference>
<dbReference type="Proteomes" id="UP000295060">
    <property type="component" value="Unassembled WGS sequence"/>
</dbReference>
<dbReference type="RefSeq" id="WP_238175391.1">
    <property type="nucleotide sequence ID" value="NZ_SODU01000002.1"/>
</dbReference>
<feature type="region of interest" description="Disordered" evidence="3">
    <location>
        <begin position="75"/>
        <end position="104"/>
    </location>
</feature>
<dbReference type="Gene3D" id="6.10.250.330">
    <property type="match status" value="1"/>
</dbReference>
<evidence type="ECO:0000313" key="4">
    <source>
        <dbReference type="EMBL" id="TDW89748.1"/>
    </source>
</evidence>
<dbReference type="PANTHER" id="PTHR33713:SF6">
    <property type="entry name" value="ANTITOXIN YEFM"/>
    <property type="match status" value="1"/>
</dbReference>